<organism evidence="2 3">
    <name type="scientific">Porites evermanni</name>
    <dbReference type="NCBI Taxonomy" id="104178"/>
    <lineage>
        <taxon>Eukaryota</taxon>
        <taxon>Metazoa</taxon>
        <taxon>Cnidaria</taxon>
        <taxon>Anthozoa</taxon>
        <taxon>Hexacorallia</taxon>
        <taxon>Scleractinia</taxon>
        <taxon>Fungiina</taxon>
        <taxon>Poritidae</taxon>
        <taxon>Porites</taxon>
    </lineage>
</organism>
<evidence type="ECO:0000313" key="2">
    <source>
        <dbReference type="EMBL" id="CAH3018697.1"/>
    </source>
</evidence>
<feature type="non-terminal residue" evidence="2">
    <location>
        <position position="107"/>
    </location>
</feature>
<accession>A0ABN8LT19</accession>
<dbReference type="Proteomes" id="UP001159427">
    <property type="component" value="Unassembled WGS sequence"/>
</dbReference>
<protein>
    <submittedName>
        <fullName evidence="2">Uncharacterized protein</fullName>
    </submittedName>
</protein>
<evidence type="ECO:0000256" key="1">
    <source>
        <dbReference type="SAM" id="MobiDB-lite"/>
    </source>
</evidence>
<keyword evidence="3" id="KW-1185">Reference proteome</keyword>
<reference evidence="2 3" key="1">
    <citation type="submission" date="2022-05" db="EMBL/GenBank/DDBJ databases">
        <authorList>
            <consortium name="Genoscope - CEA"/>
            <person name="William W."/>
        </authorList>
    </citation>
    <scope>NUCLEOTIDE SEQUENCE [LARGE SCALE GENOMIC DNA]</scope>
</reference>
<dbReference type="EMBL" id="CALNXI010000094">
    <property type="protein sequence ID" value="CAH3018697.1"/>
    <property type="molecule type" value="Genomic_DNA"/>
</dbReference>
<evidence type="ECO:0000313" key="3">
    <source>
        <dbReference type="Proteomes" id="UP001159427"/>
    </source>
</evidence>
<proteinExistence type="predicted"/>
<sequence length="107" mass="11905">MQHSFKEFHPSNQAETLRKNFPARLPGSQLEKPRSQEPGQPALSYEHIENFTKDSEANPGMYLNTGAEVGTVNEDFGAVSQMHLTRTLQCSSTYGTGYKANPVRSCK</sequence>
<gene>
    <name evidence="2" type="ORF">PEVE_00044405</name>
</gene>
<feature type="region of interest" description="Disordered" evidence="1">
    <location>
        <begin position="1"/>
        <end position="41"/>
    </location>
</feature>
<name>A0ABN8LT19_9CNID</name>
<comment type="caution">
    <text evidence="2">The sequence shown here is derived from an EMBL/GenBank/DDBJ whole genome shotgun (WGS) entry which is preliminary data.</text>
</comment>